<dbReference type="AlphaFoldDB" id="A0A5B7D2F3"/>
<dbReference type="Proteomes" id="UP000324222">
    <property type="component" value="Unassembled WGS sequence"/>
</dbReference>
<keyword evidence="2" id="KW-1185">Reference proteome</keyword>
<name>A0A5B7D2F3_PORTR</name>
<organism evidence="1 2">
    <name type="scientific">Portunus trituberculatus</name>
    <name type="common">Swimming crab</name>
    <name type="synonym">Neptunus trituberculatus</name>
    <dbReference type="NCBI Taxonomy" id="210409"/>
    <lineage>
        <taxon>Eukaryota</taxon>
        <taxon>Metazoa</taxon>
        <taxon>Ecdysozoa</taxon>
        <taxon>Arthropoda</taxon>
        <taxon>Crustacea</taxon>
        <taxon>Multicrustacea</taxon>
        <taxon>Malacostraca</taxon>
        <taxon>Eumalacostraca</taxon>
        <taxon>Eucarida</taxon>
        <taxon>Decapoda</taxon>
        <taxon>Pleocyemata</taxon>
        <taxon>Brachyura</taxon>
        <taxon>Eubrachyura</taxon>
        <taxon>Portunoidea</taxon>
        <taxon>Portunidae</taxon>
        <taxon>Portuninae</taxon>
        <taxon>Portunus</taxon>
    </lineage>
</organism>
<proteinExistence type="predicted"/>
<evidence type="ECO:0000313" key="2">
    <source>
        <dbReference type="Proteomes" id="UP000324222"/>
    </source>
</evidence>
<comment type="caution">
    <text evidence="1">The sequence shown here is derived from an EMBL/GenBank/DDBJ whole genome shotgun (WGS) entry which is preliminary data.</text>
</comment>
<evidence type="ECO:0000313" key="1">
    <source>
        <dbReference type="EMBL" id="MPC15860.1"/>
    </source>
</evidence>
<reference evidence="1 2" key="1">
    <citation type="submission" date="2019-05" db="EMBL/GenBank/DDBJ databases">
        <title>Another draft genome of Portunus trituberculatus and its Hox gene families provides insights of decapod evolution.</title>
        <authorList>
            <person name="Jeong J.-H."/>
            <person name="Song I."/>
            <person name="Kim S."/>
            <person name="Choi T."/>
            <person name="Kim D."/>
            <person name="Ryu S."/>
            <person name="Kim W."/>
        </authorList>
    </citation>
    <scope>NUCLEOTIDE SEQUENCE [LARGE SCALE GENOMIC DNA]</scope>
    <source>
        <tissue evidence="1">Muscle</tissue>
    </source>
</reference>
<sequence length="99" mass="10888">MTRPAVKTIRVTARLRGITMARKESHRSPRAHSTIESNNDILYGASWRFRVSGLCLKATHCFILGGSSWQRTPPIQQAGCRLVLTSDTGPLLSIAGKII</sequence>
<gene>
    <name evidence="1" type="ORF">E2C01_008664</name>
</gene>
<accession>A0A5B7D2F3</accession>
<protein>
    <submittedName>
        <fullName evidence="1">Uncharacterized protein</fullName>
    </submittedName>
</protein>
<dbReference type="EMBL" id="VSRR010000460">
    <property type="protein sequence ID" value="MPC15860.1"/>
    <property type="molecule type" value="Genomic_DNA"/>
</dbReference>